<dbReference type="AlphaFoldDB" id="A0A387HMT4"/>
<evidence type="ECO:0000313" key="2">
    <source>
        <dbReference type="Proteomes" id="UP000271554"/>
    </source>
</evidence>
<dbReference type="RefSeq" id="WP_162952723.1">
    <property type="nucleotide sequence ID" value="NZ_CP032698.1"/>
</dbReference>
<dbReference type="EMBL" id="CP032698">
    <property type="protein sequence ID" value="AYG85236.1"/>
    <property type="molecule type" value="Genomic_DNA"/>
</dbReference>
<gene>
    <name evidence="1" type="ORF">DWB77_07453</name>
</gene>
<keyword evidence="2" id="KW-1185">Reference proteome</keyword>
<dbReference type="KEGG" id="shun:DWB77_07453"/>
<proteinExistence type="predicted"/>
<protein>
    <submittedName>
        <fullName evidence="1">Uncharacterized protein</fullName>
    </submittedName>
</protein>
<dbReference type="Proteomes" id="UP000271554">
    <property type="component" value="Chromosome"/>
</dbReference>
<evidence type="ECO:0000313" key="1">
    <source>
        <dbReference type="EMBL" id="AYG85236.1"/>
    </source>
</evidence>
<sequence length="63" mass="7240">MISPPRWPVRTRMVRACPWSRLDEARESDRLLMHFSEAGNGDSEEEFDAYALAADIAGRLPYE</sequence>
<reference evidence="1 2" key="1">
    <citation type="submission" date="2018-10" db="EMBL/GenBank/DDBJ databases">
        <title>Relationship between Morphology and Antimicrobial Activity in Streptomyces.</title>
        <authorList>
            <person name="Kang H.J."/>
            <person name="Kim S.B."/>
        </authorList>
    </citation>
    <scope>NUCLEOTIDE SEQUENCE [LARGE SCALE GENOMIC DNA]</scope>
    <source>
        <strain evidence="1 2">BH38</strain>
    </source>
</reference>
<organism evidence="1 2">
    <name type="scientific">Streptomyces hundungensis</name>
    <dbReference type="NCBI Taxonomy" id="1077946"/>
    <lineage>
        <taxon>Bacteria</taxon>
        <taxon>Bacillati</taxon>
        <taxon>Actinomycetota</taxon>
        <taxon>Actinomycetes</taxon>
        <taxon>Kitasatosporales</taxon>
        <taxon>Streptomycetaceae</taxon>
        <taxon>Streptomyces</taxon>
    </lineage>
</organism>
<name>A0A387HMT4_9ACTN</name>
<accession>A0A387HMT4</accession>